<organism evidence="2 3">
    <name type="scientific">Robbsia betulipollinis</name>
    <dbReference type="NCBI Taxonomy" id="2981849"/>
    <lineage>
        <taxon>Bacteria</taxon>
        <taxon>Pseudomonadati</taxon>
        <taxon>Pseudomonadota</taxon>
        <taxon>Betaproteobacteria</taxon>
        <taxon>Burkholderiales</taxon>
        <taxon>Burkholderiaceae</taxon>
        <taxon>Robbsia</taxon>
    </lineage>
</organism>
<feature type="transmembrane region" description="Helical" evidence="1">
    <location>
        <begin position="197"/>
        <end position="218"/>
    </location>
</feature>
<proteinExistence type="predicted"/>
<reference evidence="2" key="1">
    <citation type="submission" date="2022-11" db="EMBL/GenBank/DDBJ databases">
        <title>Robbsia betulipollinis sp. nov., isolated from pollen of birch (Betula pendula).</title>
        <authorList>
            <person name="Shi H."/>
            <person name="Ambika Manirajan B."/>
            <person name="Ratering S."/>
            <person name="Geissler-Plaum R."/>
            <person name="Schnell S."/>
        </authorList>
    </citation>
    <scope>NUCLEOTIDE SEQUENCE</scope>
    <source>
        <strain evidence="2">Bb-Pol-6</strain>
    </source>
</reference>
<keyword evidence="1" id="KW-0812">Transmembrane</keyword>
<keyword evidence="3" id="KW-1185">Reference proteome</keyword>
<protein>
    <recommendedName>
        <fullName evidence="4">Prepilin-type N-terminal cleavage/methylation domain-containing protein</fullName>
    </recommendedName>
</protein>
<dbReference type="EMBL" id="JAPMXC010000001">
    <property type="protein sequence ID" value="MCY0387662.1"/>
    <property type="molecule type" value="Genomic_DNA"/>
</dbReference>
<comment type="caution">
    <text evidence="2">The sequence shown here is derived from an EMBL/GenBank/DDBJ whole genome shotgun (WGS) entry which is preliminary data.</text>
</comment>
<evidence type="ECO:0008006" key="4">
    <source>
        <dbReference type="Google" id="ProtNLM"/>
    </source>
</evidence>
<gene>
    <name evidence="2" type="ORF">OVY01_10540</name>
</gene>
<dbReference type="RefSeq" id="WP_267847390.1">
    <property type="nucleotide sequence ID" value="NZ_JAPMXC010000001.1"/>
</dbReference>
<evidence type="ECO:0000256" key="1">
    <source>
        <dbReference type="SAM" id="Phobius"/>
    </source>
</evidence>
<keyword evidence="1" id="KW-1133">Transmembrane helix</keyword>
<sequence>MSGRRFRPPARGHRAARGARGESLIEVLLALWLVAALSLELARVEIQQLRLRQALDLRLRAAFVLDTFAETRRAVGEDGAAIDLAARMADTLPEGRIAAIALDGGAIRVEASWRGATPGGQSAAAACTAAGAGRDCLAIVLIDRPAEPDVPDTTEALTAPAPTAKVLTAPATSVASPALPTSRAPSRSRARAAGHSLLELLIAAVLGGMVVTTALSVYQMRRDGQARRVDDARLRLDGQAAIDLLRAYGRLAGYGLSFAAGTSRALPAIVNCPAGASPGPVCLTSVPGSDGLVMRYRADPASASEGAESRRLLDCGGYLLSSRGTVTAARIAVRKDANYGLLRLHCHGPGGGSDPLVEGVERLRIRYWLPGAREPLAAQALGTHTRSVRGMEFCVTVRGHVRRPRGAAPGSGYRDCDGRWRPAAQDGYLRRTFTATVALRNAATAQGDARDMRTPTGAS</sequence>
<accession>A0ABT3ZMW4</accession>
<evidence type="ECO:0000313" key="2">
    <source>
        <dbReference type="EMBL" id="MCY0387662.1"/>
    </source>
</evidence>
<keyword evidence="1" id="KW-0472">Membrane</keyword>
<dbReference type="Proteomes" id="UP001082899">
    <property type="component" value="Unassembled WGS sequence"/>
</dbReference>
<evidence type="ECO:0000313" key="3">
    <source>
        <dbReference type="Proteomes" id="UP001082899"/>
    </source>
</evidence>
<name>A0ABT3ZMW4_9BURK</name>